<keyword evidence="9" id="KW-0961">Cell wall biogenesis/degradation</keyword>
<dbReference type="GO" id="GO:0000272">
    <property type="term" value="P:polysaccharide catabolic process"/>
    <property type="evidence" value="ECO:0007669"/>
    <property type="project" value="UniProtKB-KW"/>
</dbReference>
<name>H8X555_CANO9</name>
<dbReference type="RefSeq" id="XP_003869284.1">
    <property type="nucleotide sequence ID" value="XM_003869235.1"/>
</dbReference>
<keyword evidence="8" id="KW-0326">Glycosidase</keyword>
<feature type="chain" id="PRO_5003616623" evidence="12">
    <location>
        <begin position="18"/>
        <end position="387"/>
    </location>
</feature>
<dbReference type="InterPro" id="IPR005556">
    <property type="entry name" value="SUN"/>
</dbReference>
<evidence type="ECO:0000256" key="7">
    <source>
        <dbReference type="ARBA" id="ARBA00023277"/>
    </source>
</evidence>
<evidence type="ECO:0000256" key="1">
    <source>
        <dbReference type="ARBA" id="ARBA00004191"/>
    </source>
</evidence>
<reference evidence="13 14" key="1">
    <citation type="journal article" date="2012" name="PLoS ONE">
        <title>Sequence and analysis of the genome of the pathogenic yeast Candida orthopsilosis.</title>
        <authorList>
            <person name="Riccombeni A."/>
            <person name="Vidanes G."/>
            <person name="Proux-Wera E."/>
            <person name="Wolfe K.H."/>
            <person name="Butler G."/>
        </authorList>
    </citation>
    <scope>NUCLEOTIDE SEQUENCE [LARGE SCALE GENOMIC DNA]</scope>
    <source>
        <strain evidence="13 14">Co 90-125</strain>
    </source>
</reference>
<evidence type="ECO:0000256" key="9">
    <source>
        <dbReference type="ARBA" id="ARBA00023316"/>
    </source>
</evidence>
<dbReference type="eggNOG" id="ENOG502QREM">
    <property type="taxonomic scope" value="Eukaryota"/>
</dbReference>
<dbReference type="GO" id="GO:0009986">
    <property type="term" value="C:cell surface"/>
    <property type="evidence" value="ECO:0007669"/>
    <property type="project" value="TreeGrafter"/>
</dbReference>
<evidence type="ECO:0000256" key="6">
    <source>
        <dbReference type="ARBA" id="ARBA00022801"/>
    </source>
</evidence>
<dbReference type="GO" id="GO:0016798">
    <property type="term" value="F:hydrolase activity, acting on glycosyl bonds"/>
    <property type="evidence" value="ECO:0007669"/>
    <property type="project" value="UniProtKB-KW"/>
</dbReference>
<dbReference type="EMBL" id="HE681722">
    <property type="protein sequence ID" value="CCG23148.1"/>
    <property type="molecule type" value="Genomic_DNA"/>
</dbReference>
<feature type="region of interest" description="Disordered" evidence="11">
    <location>
        <begin position="72"/>
        <end position="119"/>
    </location>
</feature>
<keyword evidence="5 12" id="KW-0732">Signal</keyword>
<dbReference type="KEGG" id="cot:CORT_0D03030"/>
<evidence type="ECO:0000256" key="5">
    <source>
        <dbReference type="ARBA" id="ARBA00022729"/>
    </source>
</evidence>
<keyword evidence="14" id="KW-1185">Reference proteome</keyword>
<evidence type="ECO:0000256" key="3">
    <source>
        <dbReference type="ARBA" id="ARBA00022512"/>
    </source>
</evidence>
<dbReference type="Proteomes" id="UP000005018">
    <property type="component" value="Chromosome 4"/>
</dbReference>
<evidence type="ECO:0000256" key="11">
    <source>
        <dbReference type="SAM" id="MobiDB-lite"/>
    </source>
</evidence>
<evidence type="ECO:0000256" key="12">
    <source>
        <dbReference type="SAM" id="SignalP"/>
    </source>
</evidence>
<dbReference type="HOGENOM" id="CLU_033459_0_0_1"/>
<dbReference type="GO" id="GO:0009277">
    <property type="term" value="C:fungal-type cell wall"/>
    <property type="evidence" value="ECO:0007669"/>
    <property type="project" value="TreeGrafter"/>
</dbReference>
<evidence type="ECO:0000256" key="8">
    <source>
        <dbReference type="ARBA" id="ARBA00023295"/>
    </source>
</evidence>
<keyword evidence="3" id="KW-0134">Cell wall</keyword>
<dbReference type="OrthoDB" id="5339822at2759"/>
<dbReference type="GeneID" id="14540616"/>
<gene>
    <name evidence="13" type="ORF">CORT_0D03030</name>
</gene>
<comment type="similarity">
    <text evidence="2">Belongs to the SUN family.</text>
</comment>
<evidence type="ECO:0000256" key="10">
    <source>
        <dbReference type="ARBA" id="ARBA00023326"/>
    </source>
</evidence>
<dbReference type="PANTHER" id="PTHR31316">
    <property type="entry name" value="BETA-GLUCOSIDASE-LIKE PROTEIN NCA3, MITOCHONDRIAL-RELATED"/>
    <property type="match status" value="1"/>
</dbReference>
<organism evidence="13 14">
    <name type="scientific">Candida orthopsilosis (strain 90-125)</name>
    <name type="common">Yeast</name>
    <dbReference type="NCBI Taxonomy" id="1136231"/>
    <lineage>
        <taxon>Eukaryota</taxon>
        <taxon>Fungi</taxon>
        <taxon>Dikarya</taxon>
        <taxon>Ascomycota</taxon>
        <taxon>Saccharomycotina</taxon>
        <taxon>Pichiomycetes</taxon>
        <taxon>Debaryomycetaceae</taxon>
        <taxon>Candida/Lodderomyces clade</taxon>
        <taxon>Candida</taxon>
    </lineage>
</organism>
<sequence length="387" mass="40105">MKSSVLSLLTIAASALAAPLQHQHHHHHQQEKRDAVTKVVYVDGNGNTVTGPTASASSASASSASASAQSTITPASSSAAETTQDAETASSSASTSSSSSDDDSSTETGSSSTGDSSIAGDLEAFVNPTEKFEDGVHSCDSVVTGQGVIAVDWLSGLNGGWTTIMNENGDTSSTCKDGYYCSYACQAGMSKTQWPSEQPSNGISVGGLYCKNGKLYRSNQDEDYLCSWGANSVQFDSQISKDVAICRTDYPGSENMNIPTLLSGGGSAPVAVVDSDEYYNWKGGKTSTQYYVNNAGVSVEDGCVWGTSGSGVGNWAPVVLGAGTTGGKTYLSLIPNPNNTEKPNYNIKIEGDDVNGNCKYENGQYNGSGSDGCTVTVNSGDAKFVFY</sequence>
<evidence type="ECO:0000256" key="4">
    <source>
        <dbReference type="ARBA" id="ARBA00022525"/>
    </source>
</evidence>
<dbReference type="InterPro" id="IPR051526">
    <property type="entry name" value="Beta-Glucosidase_SUN"/>
</dbReference>
<keyword evidence="4" id="KW-0964">Secreted</keyword>
<comment type="subcellular location">
    <subcellularLocation>
        <location evidence="1">Secreted</location>
        <location evidence="1">Cell wall</location>
    </subcellularLocation>
</comment>
<accession>H8X555</accession>
<protein>
    <submittedName>
        <fullName evidence="13">Sim1 adhesin-like protein</fullName>
    </submittedName>
</protein>
<evidence type="ECO:0000313" key="13">
    <source>
        <dbReference type="EMBL" id="CCG23148.1"/>
    </source>
</evidence>
<proteinExistence type="inferred from homology"/>
<evidence type="ECO:0000313" key="14">
    <source>
        <dbReference type="Proteomes" id="UP000005018"/>
    </source>
</evidence>
<dbReference type="Pfam" id="PF03856">
    <property type="entry name" value="SUN"/>
    <property type="match status" value="1"/>
</dbReference>
<evidence type="ECO:0000256" key="2">
    <source>
        <dbReference type="ARBA" id="ARBA00010579"/>
    </source>
</evidence>
<dbReference type="PANTHER" id="PTHR31316:SF0">
    <property type="entry name" value="SECRETED BETA-GLUCOSIDASE SIM1-RELATED"/>
    <property type="match status" value="1"/>
</dbReference>
<dbReference type="AlphaFoldDB" id="H8X555"/>
<feature type="signal peptide" evidence="12">
    <location>
        <begin position="1"/>
        <end position="17"/>
    </location>
</feature>
<keyword evidence="7" id="KW-0119">Carbohydrate metabolism</keyword>
<keyword evidence="6" id="KW-0378">Hydrolase</keyword>
<dbReference type="GO" id="GO:0031505">
    <property type="term" value="P:fungal-type cell wall organization"/>
    <property type="evidence" value="ECO:0007669"/>
    <property type="project" value="TreeGrafter"/>
</dbReference>
<feature type="compositionally biased region" description="Low complexity" evidence="11">
    <location>
        <begin position="106"/>
        <end position="119"/>
    </location>
</feature>
<keyword evidence="10" id="KW-0624">Polysaccharide degradation</keyword>
<feature type="compositionally biased region" description="Low complexity" evidence="11">
    <location>
        <begin position="72"/>
        <end position="99"/>
    </location>
</feature>